<name>A0A0W8FPZ0_9ZZZZ</name>
<dbReference type="AlphaFoldDB" id="A0A0W8FPZ0"/>
<evidence type="ECO:0000256" key="1">
    <source>
        <dbReference type="SAM" id="MobiDB-lite"/>
    </source>
</evidence>
<reference evidence="2" key="1">
    <citation type="journal article" date="2015" name="Proc. Natl. Acad. Sci. U.S.A.">
        <title>Networks of energetic and metabolic interactions define dynamics in microbial communities.</title>
        <authorList>
            <person name="Embree M."/>
            <person name="Liu J.K."/>
            <person name="Al-Bassam M.M."/>
            <person name="Zengler K."/>
        </authorList>
    </citation>
    <scope>NUCLEOTIDE SEQUENCE</scope>
</reference>
<proteinExistence type="predicted"/>
<sequence length="111" mass="12782">MSDEFSRYETNRKVKQILVSRNIDMTKINYSCVNKTIHFYGSLSKLSQEDLSLPNIEALVAELMNLPHISNIQFDLDNWFISAEPGEMNITKVGGKSLEKKQQKNEKDQSE</sequence>
<feature type="region of interest" description="Disordered" evidence="1">
    <location>
        <begin position="92"/>
        <end position="111"/>
    </location>
</feature>
<dbReference type="EMBL" id="LNQE01000938">
    <property type="protein sequence ID" value="KUG22833.1"/>
    <property type="molecule type" value="Genomic_DNA"/>
</dbReference>
<gene>
    <name evidence="2" type="ORF">ASZ90_007382</name>
</gene>
<evidence type="ECO:0000313" key="2">
    <source>
        <dbReference type="EMBL" id="KUG22833.1"/>
    </source>
</evidence>
<protein>
    <submittedName>
        <fullName evidence="2">Uncharacterized protein</fullName>
    </submittedName>
</protein>
<feature type="compositionally biased region" description="Basic and acidic residues" evidence="1">
    <location>
        <begin position="97"/>
        <end position="111"/>
    </location>
</feature>
<comment type="caution">
    <text evidence="2">The sequence shown here is derived from an EMBL/GenBank/DDBJ whole genome shotgun (WGS) entry which is preliminary data.</text>
</comment>
<accession>A0A0W8FPZ0</accession>
<organism evidence="2">
    <name type="scientific">hydrocarbon metagenome</name>
    <dbReference type="NCBI Taxonomy" id="938273"/>
    <lineage>
        <taxon>unclassified sequences</taxon>
        <taxon>metagenomes</taxon>
        <taxon>ecological metagenomes</taxon>
    </lineage>
</organism>